<sequence>MKRILFTALVCAAASGAFAQSKADSTKTTSDSTQKKGFKISFGHNEDRKEFSINRHRDTTIHQHSKAPGFSFGLTFARFDIGLATLVDNGSFTLSPNNQFLRYRSWKTSNVGFDVFQFGYRFTSGFKIYLSGGFDWTHIRLRDNITILPNEPVLTYRQDNIDYEKNRFSSSYLRIPLSFDFRSKEDSRGKRFHFVAGPDIGLLLNGRVKQISEENGKQKFNDDYHFTKLRYGAFARIGYGGAGLFAKYYFNDMFENSPAQKGLKNFSFGFMFGF</sequence>
<dbReference type="Proteomes" id="UP001139450">
    <property type="component" value="Unassembled WGS sequence"/>
</dbReference>
<evidence type="ECO:0000259" key="2">
    <source>
        <dbReference type="Pfam" id="PF13568"/>
    </source>
</evidence>
<dbReference type="EMBL" id="JALJEJ010000002">
    <property type="protein sequence ID" value="MCJ8209436.1"/>
    <property type="molecule type" value="Genomic_DNA"/>
</dbReference>
<dbReference type="AlphaFoldDB" id="A0A9X1X2I6"/>
<keyword evidence="1" id="KW-0732">Signal</keyword>
<evidence type="ECO:0000313" key="4">
    <source>
        <dbReference type="Proteomes" id="UP001139450"/>
    </source>
</evidence>
<feature type="signal peptide" evidence="1">
    <location>
        <begin position="1"/>
        <end position="19"/>
    </location>
</feature>
<comment type="caution">
    <text evidence="3">The sequence shown here is derived from an EMBL/GenBank/DDBJ whole genome shotgun (WGS) entry which is preliminary data.</text>
</comment>
<dbReference type="InterPro" id="IPR025665">
    <property type="entry name" value="Beta-barrel_OMP_2"/>
</dbReference>
<feature type="chain" id="PRO_5040829265" evidence="1">
    <location>
        <begin position="20"/>
        <end position="274"/>
    </location>
</feature>
<dbReference type="Pfam" id="PF13568">
    <property type="entry name" value="OMP_b-brl_2"/>
    <property type="match status" value="1"/>
</dbReference>
<reference evidence="3" key="1">
    <citation type="submission" date="2022-04" db="EMBL/GenBank/DDBJ databases">
        <title>Mucilaginibacter sp. RS28 isolated from freshwater.</title>
        <authorList>
            <person name="Ko S.-R."/>
        </authorList>
    </citation>
    <scope>NUCLEOTIDE SEQUENCE</scope>
    <source>
        <strain evidence="3">RS28</strain>
    </source>
</reference>
<protein>
    <submittedName>
        <fullName evidence="3">PorT family protein</fullName>
    </submittedName>
</protein>
<dbReference type="RefSeq" id="WP_245129264.1">
    <property type="nucleotide sequence ID" value="NZ_JALJEJ010000002.1"/>
</dbReference>
<evidence type="ECO:0000256" key="1">
    <source>
        <dbReference type="SAM" id="SignalP"/>
    </source>
</evidence>
<accession>A0A9X1X2I6</accession>
<name>A0A9X1X2I6_9SPHI</name>
<keyword evidence="4" id="KW-1185">Reference proteome</keyword>
<organism evidence="3 4">
    <name type="scientific">Mucilaginibacter straminoryzae</name>
    <dbReference type="NCBI Taxonomy" id="2932774"/>
    <lineage>
        <taxon>Bacteria</taxon>
        <taxon>Pseudomonadati</taxon>
        <taxon>Bacteroidota</taxon>
        <taxon>Sphingobacteriia</taxon>
        <taxon>Sphingobacteriales</taxon>
        <taxon>Sphingobacteriaceae</taxon>
        <taxon>Mucilaginibacter</taxon>
    </lineage>
</organism>
<feature type="domain" description="Outer membrane protein beta-barrel" evidence="2">
    <location>
        <begin position="71"/>
        <end position="250"/>
    </location>
</feature>
<gene>
    <name evidence="3" type="ORF">MUY27_06925</name>
</gene>
<evidence type="ECO:0000313" key="3">
    <source>
        <dbReference type="EMBL" id="MCJ8209436.1"/>
    </source>
</evidence>
<proteinExistence type="predicted"/>